<protein>
    <submittedName>
        <fullName evidence="1">DNA-binding protein</fullName>
    </submittedName>
</protein>
<keyword evidence="2" id="KW-1185">Reference proteome</keyword>
<name>A0ABT2U7H7_9BACL</name>
<dbReference type="EMBL" id="JAOQIO010000001">
    <property type="protein sequence ID" value="MCU6790573.1"/>
    <property type="molecule type" value="Genomic_DNA"/>
</dbReference>
<sequence length="74" mass="8106">MSNNHSQEESESDLPIKLSNPARRALIGAGYTRLEQLTRLNETEVLKLHGMGPKAIDQLKQALAAKGMSFANKS</sequence>
<dbReference type="SUPFAM" id="SSF47789">
    <property type="entry name" value="C-terminal domain of RNA polymerase alpha subunit"/>
    <property type="match status" value="1"/>
</dbReference>
<evidence type="ECO:0000313" key="2">
    <source>
        <dbReference type="Proteomes" id="UP001652445"/>
    </source>
</evidence>
<reference evidence="1 2" key="1">
    <citation type="submission" date="2022-09" db="EMBL/GenBank/DDBJ databases">
        <authorList>
            <person name="Han X.L."/>
            <person name="Wang Q."/>
            <person name="Lu T."/>
        </authorList>
    </citation>
    <scope>NUCLEOTIDE SEQUENCE [LARGE SCALE GENOMIC DNA]</scope>
    <source>
        <strain evidence="1 2">WQ 127069</strain>
    </source>
</reference>
<evidence type="ECO:0000313" key="1">
    <source>
        <dbReference type="EMBL" id="MCU6790573.1"/>
    </source>
</evidence>
<dbReference type="Gene3D" id="1.10.150.20">
    <property type="entry name" value="5' to 3' exonuclease, C-terminal subdomain"/>
    <property type="match status" value="1"/>
</dbReference>
<comment type="caution">
    <text evidence="1">The sequence shown here is derived from an EMBL/GenBank/DDBJ whole genome shotgun (WGS) entry which is preliminary data.</text>
</comment>
<organism evidence="1 2">
    <name type="scientific">Paenibacillus baimaensis</name>
    <dbReference type="NCBI Taxonomy" id="2982185"/>
    <lineage>
        <taxon>Bacteria</taxon>
        <taxon>Bacillati</taxon>
        <taxon>Bacillota</taxon>
        <taxon>Bacilli</taxon>
        <taxon>Bacillales</taxon>
        <taxon>Paenibacillaceae</taxon>
        <taxon>Paenibacillus</taxon>
    </lineage>
</organism>
<dbReference type="RefSeq" id="WP_262682057.1">
    <property type="nucleotide sequence ID" value="NZ_JAOQIO010000001.1"/>
</dbReference>
<dbReference type="Proteomes" id="UP001652445">
    <property type="component" value="Unassembled WGS sequence"/>
</dbReference>
<dbReference type="GO" id="GO:0003677">
    <property type="term" value="F:DNA binding"/>
    <property type="evidence" value="ECO:0007669"/>
    <property type="project" value="UniProtKB-KW"/>
</dbReference>
<gene>
    <name evidence="1" type="ORF">OB236_00395</name>
</gene>
<accession>A0ABT2U7H7</accession>
<proteinExistence type="predicted"/>
<keyword evidence="1" id="KW-0238">DNA-binding</keyword>